<proteinExistence type="predicted"/>
<dbReference type="EMBL" id="KV426910">
    <property type="protein sequence ID" value="KZV78413.1"/>
    <property type="molecule type" value="Genomic_DNA"/>
</dbReference>
<reference evidence="1 2" key="1">
    <citation type="journal article" date="2016" name="Mol. Biol. Evol.">
        <title>Comparative Genomics of Early-Diverging Mushroom-Forming Fungi Provides Insights into the Origins of Lignocellulose Decay Capabilities.</title>
        <authorList>
            <person name="Nagy L.G."/>
            <person name="Riley R."/>
            <person name="Tritt A."/>
            <person name="Adam C."/>
            <person name="Daum C."/>
            <person name="Floudas D."/>
            <person name="Sun H."/>
            <person name="Yadav J.S."/>
            <person name="Pangilinan J."/>
            <person name="Larsson K.H."/>
            <person name="Matsuura K."/>
            <person name="Barry K."/>
            <person name="Labutti K."/>
            <person name="Kuo R."/>
            <person name="Ohm R.A."/>
            <person name="Bhattacharya S.S."/>
            <person name="Shirouzu T."/>
            <person name="Yoshinaga Y."/>
            <person name="Martin F.M."/>
            <person name="Grigoriev I.V."/>
            <person name="Hibbett D.S."/>
        </authorList>
    </citation>
    <scope>NUCLEOTIDE SEQUENCE [LARGE SCALE GENOMIC DNA]</scope>
    <source>
        <strain evidence="1 2">HHB12029</strain>
    </source>
</reference>
<dbReference type="Proteomes" id="UP000077266">
    <property type="component" value="Unassembled WGS sequence"/>
</dbReference>
<evidence type="ECO:0000313" key="1">
    <source>
        <dbReference type="EMBL" id="KZV78413.1"/>
    </source>
</evidence>
<accession>A0A166MUH9</accession>
<organism evidence="1 2">
    <name type="scientific">Exidia glandulosa HHB12029</name>
    <dbReference type="NCBI Taxonomy" id="1314781"/>
    <lineage>
        <taxon>Eukaryota</taxon>
        <taxon>Fungi</taxon>
        <taxon>Dikarya</taxon>
        <taxon>Basidiomycota</taxon>
        <taxon>Agaricomycotina</taxon>
        <taxon>Agaricomycetes</taxon>
        <taxon>Auriculariales</taxon>
        <taxon>Exidiaceae</taxon>
        <taxon>Exidia</taxon>
    </lineage>
</organism>
<name>A0A166MUH9_EXIGL</name>
<protein>
    <submittedName>
        <fullName evidence="1">Uncharacterized protein</fullName>
    </submittedName>
</protein>
<dbReference type="AlphaFoldDB" id="A0A166MUH9"/>
<dbReference type="InParanoid" id="A0A166MUH9"/>
<gene>
    <name evidence="1" type="ORF">EXIGLDRAFT_783867</name>
</gene>
<evidence type="ECO:0000313" key="2">
    <source>
        <dbReference type="Proteomes" id="UP000077266"/>
    </source>
</evidence>
<keyword evidence="2" id="KW-1185">Reference proteome</keyword>
<sequence length="278" mass="31106">MSSSRPPVLVPRVLVLTTRHSLKSTASRPTRASPRSASTAVGFASPSRVSGYRPLFLRQPAPEICKLHVSRPPLQTGAYLKLFDGRARQISCPYLSSFALRDFDFYRPTPTHPHRLVISTHNFAFLIRNASEPRTRSLVRVPPPVGPARPQTLRPIHIFPALQADLDEYQLRLREDSSAHLPSFALREWGRIWGFQTRACQVSSAQLDAFDLRSNSSHATFCATSSEPAPTSRADSVTYQKRTRQVWNPHLPALALRELGAVPTSDGEDVYTKYEARP</sequence>